<proteinExistence type="predicted"/>
<dbReference type="RefSeq" id="WP_284340336.1">
    <property type="nucleotide sequence ID" value="NZ_BSNS01000011.1"/>
</dbReference>
<reference evidence="3" key="1">
    <citation type="journal article" date="2019" name="Int. J. Syst. Evol. Microbiol.">
        <title>The Global Catalogue of Microorganisms (GCM) 10K type strain sequencing project: providing services to taxonomists for standard genome sequencing and annotation.</title>
        <authorList>
            <consortium name="The Broad Institute Genomics Platform"/>
            <consortium name="The Broad Institute Genome Sequencing Center for Infectious Disease"/>
            <person name="Wu L."/>
            <person name="Ma J."/>
        </authorList>
    </citation>
    <scope>NUCLEOTIDE SEQUENCE [LARGE SCALE GENOMIC DNA]</scope>
    <source>
        <strain evidence="3">NBRC 112416</strain>
    </source>
</reference>
<evidence type="ECO:0000313" key="2">
    <source>
        <dbReference type="EMBL" id="GLQ54888.1"/>
    </source>
</evidence>
<sequence length="45" mass="4954">MPKGQMRGNRELKKPKMVKSSPATPDALSGKAVLDRIAVPKKKKH</sequence>
<feature type="region of interest" description="Disordered" evidence="1">
    <location>
        <begin position="1"/>
        <end position="45"/>
    </location>
</feature>
<gene>
    <name evidence="2" type="ORF">GCM10010862_21470</name>
</gene>
<organism evidence="2 3">
    <name type="scientific">Devosia nitrariae</name>
    <dbReference type="NCBI Taxonomy" id="2071872"/>
    <lineage>
        <taxon>Bacteria</taxon>
        <taxon>Pseudomonadati</taxon>
        <taxon>Pseudomonadota</taxon>
        <taxon>Alphaproteobacteria</taxon>
        <taxon>Hyphomicrobiales</taxon>
        <taxon>Devosiaceae</taxon>
        <taxon>Devosia</taxon>
    </lineage>
</organism>
<name>A0ABQ5W4V4_9HYPH</name>
<keyword evidence="3" id="KW-1185">Reference proteome</keyword>
<dbReference type="Proteomes" id="UP001156691">
    <property type="component" value="Unassembled WGS sequence"/>
</dbReference>
<comment type="caution">
    <text evidence="2">The sequence shown here is derived from an EMBL/GenBank/DDBJ whole genome shotgun (WGS) entry which is preliminary data.</text>
</comment>
<evidence type="ECO:0000256" key="1">
    <source>
        <dbReference type="SAM" id="MobiDB-lite"/>
    </source>
</evidence>
<accession>A0ABQ5W4V4</accession>
<evidence type="ECO:0000313" key="3">
    <source>
        <dbReference type="Proteomes" id="UP001156691"/>
    </source>
</evidence>
<dbReference type="EMBL" id="BSNS01000011">
    <property type="protein sequence ID" value="GLQ54888.1"/>
    <property type="molecule type" value="Genomic_DNA"/>
</dbReference>
<protein>
    <submittedName>
        <fullName evidence="2">Uncharacterized protein</fullName>
    </submittedName>
</protein>